<dbReference type="Proteomes" id="UP001349262">
    <property type="component" value="Unassembled WGS sequence"/>
</dbReference>
<sequence length="139" mass="15741">MLYISVRTLPPGGLVDDFVITYDLKNGDPPPYGPFIEEAEREGLLYVWRGANQVHRLPNTTVWGRFEDIAAARSAFDKALRRTSRRLGYAINLEKRMTVQADDISVRSDVAKAPVAKWIGSSKFETARLHQLNDPDFAY</sequence>
<accession>A0ABU7T8B9</accession>
<evidence type="ECO:0000313" key="2">
    <source>
        <dbReference type="Proteomes" id="UP001349262"/>
    </source>
</evidence>
<organism evidence="1 2">
    <name type="scientific">Methylobacterium radiotolerans</name>
    <dbReference type="NCBI Taxonomy" id="31998"/>
    <lineage>
        <taxon>Bacteria</taxon>
        <taxon>Pseudomonadati</taxon>
        <taxon>Pseudomonadota</taxon>
        <taxon>Alphaproteobacteria</taxon>
        <taxon>Hyphomicrobiales</taxon>
        <taxon>Methylobacteriaceae</taxon>
        <taxon>Methylobacterium</taxon>
    </lineage>
</organism>
<reference evidence="1 2" key="1">
    <citation type="journal article" date="2012" name="Genet. Mol. Biol.">
        <title>Analysis of 16S rRNA and mxaF genes revealing insights into Methylobacterium niche-specific plant association.</title>
        <authorList>
            <person name="Dourado M.N."/>
            <person name="Andreote F.D."/>
            <person name="Dini-Andreote F."/>
            <person name="Conti R."/>
            <person name="Araujo J.M."/>
            <person name="Araujo W.L."/>
        </authorList>
    </citation>
    <scope>NUCLEOTIDE SEQUENCE [LARGE SCALE GENOMIC DNA]</scope>
    <source>
        <strain evidence="1 2">SR1.6/4</strain>
    </source>
</reference>
<proteinExistence type="predicted"/>
<evidence type="ECO:0008006" key="3">
    <source>
        <dbReference type="Google" id="ProtNLM"/>
    </source>
</evidence>
<dbReference type="EMBL" id="MLBY01000004">
    <property type="protein sequence ID" value="MEE7456817.1"/>
    <property type="molecule type" value="Genomic_DNA"/>
</dbReference>
<gene>
    <name evidence="1" type="ORF">MRSR164_08500</name>
</gene>
<comment type="caution">
    <text evidence="1">The sequence shown here is derived from an EMBL/GenBank/DDBJ whole genome shotgun (WGS) entry which is preliminary data.</text>
</comment>
<name>A0ABU7T8B9_9HYPH</name>
<protein>
    <recommendedName>
        <fullName evidence="3">WGR domain-containing protein</fullName>
    </recommendedName>
</protein>
<evidence type="ECO:0000313" key="1">
    <source>
        <dbReference type="EMBL" id="MEE7456817.1"/>
    </source>
</evidence>
<keyword evidence="2" id="KW-1185">Reference proteome</keyword>